<evidence type="ECO:0000259" key="3">
    <source>
        <dbReference type="PROSITE" id="PS50006"/>
    </source>
</evidence>
<dbReference type="CDD" id="cd00060">
    <property type="entry name" value="FHA"/>
    <property type="match status" value="1"/>
</dbReference>
<reference evidence="4" key="1">
    <citation type="submission" date="2015-07" db="EMBL/GenBank/DDBJ databases">
        <title>Adaptation to a free-living lifestyle via gene acquisitions in the diplomonad Trepomonas sp. PC1.</title>
        <authorList>
            <person name="Xu F."/>
            <person name="Jerlstrom-Hultqvist J."/>
            <person name="Kolisko M."/>
            <person name="Simpson A.G.B."/>
            <person name="Roger A.J."/>
            <person name="Svard S.G."/>
            <person name="Andersson J.O."/>
        </authorList>
    </citation>
    <scope>NUCLEOTIDE SEQUENCE</scope>
    <source>
        <strain evidence="4">PC1</strain>
    </source>
</reference>
<evidence type="ECO:0000313" key="4">
    <source>
        <dbReference type="EMBL" id="JAP92733.1"/>
    </source>
</evidence>
<protein>
    <recommendedName>
        <fullName evidence="3">FHA domain-containing protein</fullName>
    </recommendedName>
</protein>
<dbReference type="Gene3D" id="2.60.200.20">
    <property type="match status" value="1"/>
</dbReference>
<dbReference type="Pfam" id="PF00498">
    <property type="entry name" value="FHA"/>
    <property type="match status" value="1"/>
</dbReference>
<feature type="compositionally biased region" description="Acidic residues" evidence="2">
    <location>
        <begin position="332"/>
        <end position="348"/>
    </location>
</feature>
<feature type="region of interest" description="Disordered" evidence="2">
    <location>
        <begin position="400"/>
        <end position="436"/>
    </location>
</feature>
<feature type="compositionally biased region" description="Basic and acidic residues" evidence="2">
    <location>
        <begin position="406"/>
        <end position="436"/>
    </location>
</feature>
<dbReference type="PROSITE" id="PS50006">
    <property type="entry name" value="FHA_DOMAIN"/>
    <property type="match status" value="1"/>
</dbReference>
<feature type="non-terminal residue" evidence="4">
    <location>
        <position position="1"/>
    </location>
</feature>
<sequence>SIQSSQYNETSGLIQQFIKQIRDTKVDSRIVMYKLKNANVSQHEPSRAFISCLIGRDSSCDYQQKNKMCSRFHCIIFYVKDRVYVRDLYSASGTFLNDVRIPPFVDMELQENDVISIMSSEQNSSKDPMHNYVIHKIDLFSYQNPGNYVANEQQQQKYCPYCDQSDEFIKDIDAAIQHLEEVKRQLHEEREQQMQLSEKIDVAVKCAVGLEKSQAQRFAVDLIEKKKNTAEVAKSQKETQQEAQKQPEQPIEAVQPVQLEQEQPKEAQKEDVEIQDLITHETDEIPVVKKSVFGSIFGMFKSKKSRVQSQVQEQEHEQKNESVNQKEAENPEKEEEIPLADPIEEVLAEPEVVPVVIEQQEQQQDEAKQDEPKEQQEEIQEPQKSKGLFKSLFGSLFSRSTVSQVKEPKEEIQQENNQDIKEESTKSLNERTKRRN</sequence>
<feature type="coiled-coil region" evidence="1">
    <location>
        <begin position="169"/>
        <end position="199"/>
    </location>
</feature>
<keyword evidence="1" id="KW-0175">Coiled coil</keyword>
<feature type="region of interest" description="Disordered" evidence="2">
    <location>
        <begin position="307"/>
        <end position="387"/>
    </location>
</feature>
<dbReference type="EMBL" id="GDID01003873">
    <property type="protein sequence ID" value="JAP92733.1"/>
    <property type="molecule type" value="Transcribed_RNA"/>
</dbReference>
<dbReference type="InterPro" id="IPR008984">
    <property type="entry name" value="SMAD_FHA_dom_sf"/>
</dbReference>
<dbReference type="SUPFAM" id="SSF49879">
    <property type="entry name" value="SMAD/FHA domain"/>
    <property type="match status" value="1"/>
</dbReference>
<feature type="domain" description="FHA" evidence="3">
    <location>
        <begin position="52"/>
        <end position="101"/>
    </location>
</feature>
<dbReference type="SMART" id="SM00240">
    <property type="entry name" value="FHA"/>
    <property type="match status" value="1"/>
</dbReference>
<dbReference type="AlphaFoldDB" id="A0A146K7D7"/>
<organism evidence="4">
    <name type="scientific">Trepomonas sp. PC1</name>
    <dbReference type="NCBI Taxonomy" id="1076344"/>
    <lineage>
        <taxon>Eukaryota</taxon>
        <taxon>Metamonada</taxon>
        <taxon>Diplomonadida</taxon>
        <taxon>Hexamitidae</taxon>
        <taxon>Hexamitinae</taxon>
        <taxon>Trepomonas</taxon>
    </lineage>
</organism>
<evidence type="ECO:0000256" key="2">
    <source>
        <dbReference type="SAM" id="MobiDB-lite"/>
    </source>
</evidence>
<proteinExistence type="predicted"/>
<feature type="compositionally biased region" description="Basic and acidic residues" evidence="2">
    <location>
        <begin position="365"/>
        <end position="384"/>
    </location>
</feature>
<dbReference type="InterPro" id="IPR050923">
    <property type="entry name" value="Cell_Proc_Reg/RNA_Proc"/>
</dbReference>
<gene>
    <name evidence="4" type="ORF">TPC1_15223</name>
</gene>
<accession>A0A146K7D7</accession>
<name>A0A146K7D7_9EUKA</name>
<feature type="compositionally biased region" description="Low complexity" evidence="2">
    <location>
        <begin position="349"/>
        <end position="362"/>
    </location>
</feature>
<feature type="compositionally biased region" description="Basic and acidic residues" evidence="2">
    <location>
        <begin position="313"/>
        <end position="331"/>
    </location>
</feature>
<evidence type="ECO:0000256" key="1">
    <source>
        <dbReference type="SAM" id="Coils"/>
    </source>
</evidence>
<dbReference type="PANTHER" id="PTHR23308">
    <property type="entry name" value="NUCLEAR INHIBITOR OF PROTEIN PHOSPHATASE-1"/>
    <property type="match status" value="1"/>
</dbReference>
<feature type="non-terminal residue" evidence="4">
    <location>
        <position position="436"/>
    </location>
</feature>
<dbReference type="InterPro" id="IPR000253">
    <property type="entry name" value="FHA_dom"/>
</dbReference>